<dbReference type="PANTHER" id="PTHR43463">
    <property type="entry name" value="NICOTINATE-NUCLEOTIDE--DIMETHYLBENZIMIDAZOLE PHOSPHORIBOSYLTRANSFERASE"/>
    <property type="match status" value="1"/>
</dbReference>
<dbReference type="GO" id="GO:0009236">
    <property type="term" value="P:cobalamin biosynthetic process"/>
    <property type="evidence" value="ECO:0007669"/>
    <property type="project" value="UniProtKB-UniRule"/>
</dbReference>
<protein>
    <recommendedName>
        <fullName evidence="4 10">Nicotinate-nucleotide--dimethylbenzimidazole phosphoribosyltransferase</fullName>
        <shortName evidence="10">NN:DBI PRT</shortName>
        <ecNumber evidence="3 10">2.4.2.21</ecNumber>
    </recommendedName>
    <alternativeName>
        <fullName evidence="8 10">N(1)-alpha-phosphoribosyltransferase</fullName>
    </alternativeName>
</protein>
<dbReference type="eggNOG" id="COG2038">
    <property type="taxonomic scope" value="Bacteria"/>
</dbReference>
<dbReference type="AlphaFoldDB" id="A0A069CYR2"/>
<evidence type="ECO:0000256" key="6">
    <source>
        <dbReference type="ARBA" id="ARBA00022676"/>
    </source>
</evidence>
<dbReference type="InterPro" id="IPR003200">
    <property type="entry name" value="Nict_dMeBzImd_PRibTrfase"/>
</dbReference>
<accession>A0A069CYR2</accession>
<evidence type="ECO:0000256" key="7">
    <source>
        <dbReference type="ARBA" id="ARBA00022679"/>
    </source>
</evidence>
<evidence type="ECO:0000256" key="4">
    <source>
        <dbReference type="ARBA" id="ARBA00015486"/>
    </source>
</evidence>
<dbReference type="GO" id="GO:0008939">
    <property type="term" value="F:nicotinate-nucleotide-dimethylbenzimidazole phosphoribosyltransferase activity"/>
    <property type="evidence" value="ECO:0007669"/>
    <property type="project" value="UniProtKB-UniRule"/>
</dbReference>
<keyword evidence="6 10" id="KW-0328">Glycosyltransferase</keyword>
<comment type="caution">
    <text evidence="11">The sequence shown here is derived from an EMBL/GenBank/DDBJ whole genome shotgun (WGS) entry which is preliminary data.</text>
</comment>
<dbReference type="Gene3D" id="1.10.1610.10">
    <property type="match status" value="1"/>
</dbReference>
<evidence type="ECO:0000313" key="11">
    <source>
        <dbReference type="EMBL" id="GAK35352.1"/>
    </source>
</evidence>
<evidence type="ECO:0000256" key="5">
    <source>
        <dbReference type="ARBA" id="ARBA00022573"/>
    </source>
</evidence>
<dbReference type="Proteomes" id="UP000027601">
    <property type="component" value="Unassembled WGS sequence"/>
</dbReference>
<feature type="active site" description="Proton acceptor" evidence="10">
    <location>
        <position position="320"/>
    </location>
</feature>
<organism evidence="11 12">
    <name type="scientific">Bacteroides graminisolvens DSM 19988 = JCM 15093</name>
    <dbReference type="NCBI Taxonomy" id="1121097"/>
    <lineage>
        <taxon>Bacteria</taxon>
        <taxon>Pseudomonadati</taxon>
        <taxon>Bacteroidota</taxon>
        <taxon>Bacteroidia</taxon>
        <taxon>Bacteroidales</taxon>
        <taxon>Bacteroidaceae</taxon>
        <taxon>Bacteroides</taxon>
    </lineage>
</organism>
<proteinExistence type="inferred from homology"/>
<gene>
    <name evidence="10" type="primary">cobT</name>
    <name evidence="11" type="ORF">JCM15093_442</name>
</gene>
<sequence length="354" mass="38885">MQTQNRTRMKTFQIHKPDEAIRPLLIDKINNLTKPKGSLGRLEELALQVGLIQQSLEPELRNPQNIIFAADHGIVDEGVSFSPKEVTWQQISNFLRGGAGVNFFCRQHGFELKIVDAGVDYDFPAGKGIIDFKVRKGTRNFLYEAAMTREEADLCIERGAEVVRLCHSEGCNVISFGEMGIGNTSPSSMWMSCLTGIPLEQCVGAGSGLSSEGVQRKYSVLKQSLERYTGNGAAEDVMCYFGGLEMVMAVGAMLQAAELNMVILVDGFIMTNCMLMASKFYPAVLNYAIFGHQGDETGHKLLLNAMNVNPLINMGLRLGEGTGAICAYPLIDSAVRMINEMDNFAHAAVTKYFE</sequence>
<dbReference type="InterPro" id="IPR023195">
    <property type="entry name" value="Nict_dMeBzImd_PRibTrfase_N"/>
</dbReference>
<dbReference type="Pfam" id="PF02277">
    <property type="entry name" value="DBI_PRT"/>
    <property type="match status" value="1"/>
</dbReference>
<reference evidence="11 12" key="1">
    <citation type="journal article" date="2015" name="Microbes Environ.">
        <title>Distribution and evolution of nitrogen fixation genes in the phylum bacteroidetes.</title>
        <authorList>
            <person name="Inoue J."/>
            <person name="Oshima K."/>
            <person name="Suda W."/>
            <person name="Sakamoto M."/>
            <person name="Iino T."/>
            <person name="Noda S."/>
            <person name="Hongoh Y."/>
            <person name="Hattori M."/>
            <person name="Ohkuma M."/>
        </authorList>
    </citation>
    <scope>NUCLEOTIDE SEQUENCE [LARGE SCALE GENOMIC DNA]</scope>
    <source>
        <strain evidence="11 12">JCM 15093</strain>
    </source>
</reference>
<dbReference type="InterPro" id="IPR036087">
    <property type="entry name" value="Nict_dMeBzImd_PRibTrfase_sf"/>
</dbReference>
<evidence type="ECO:0000256" key="3">
    <source>
        <dbReference type="ARBA" id="ARBA00011991"/>
    </source>
</evidence>
<evidence type="ECO:0000256" key="8">
    <source>
        <dbReference type="ARBA" id="ARBA00030686"/>
    </source>
</evidence>
<dbReference type="SUPFAM" id="SSF52733">
    <property type="entry name" value="Nicotinate mononucleotide:5,6-dimethylbenzimidazole phosphoribosyltransferase (CobT)"/>
    <property type="match status" value="1"/>
</dbReference>
<dbReference type="InterPro" id="IPR017846">
    <property type="entry name" value="Nict_dMeBzImd_PRibTrfase_bact"/>
</dbReference>
<dbReference type="CDD" id="cd02439">
    <property type="entry name" value="DMB-PRT_CobT"/>
    <property type="match status" value="1"/>
</dbReference>
<evidence type="ECO:0000313" key="12">
    <source>
        <dbReference type="Proteomes" id="UP000027601"/>
    </source>
</evidence>
<dbReference type="UniPathway" id="UPA00061">
    <property type="reaction ID" value="UER00516"/>
</dbReference>
<dbReference type="NCBIfam" id="TIGR03160">
    <property type="entry name" value="cobT_DBIPRT"/>
    <property type="match status" value="1"/>
</dbReference>
<evidence type="ECO:0000256" key="9">
    <source>
        <dbReference type="ARBA" id="ARBA00047340"/>
    </source>
</evidence>
<dbReference type="Gene3D" id="3.40.50.10210">
    <property type="match status" value="1"/>
</dbReference>
<comment type="pathway">
    <text evidence="1 10">Nucleoside biosynthesis; alpha-ribazole biosynthesis; alpha-ribazole from 5,6-dimethylbenzimidazole: step 1/2.</text>
</comment>
<evidence type="ECO:0000256" key="10">
    <source>
        <dbReference type="HAMAP-Rule" id="MF_00230"/>
    </source>
</evidence>
<dbReference type="NCBIfam" id="NF000996">
    <property type="entry name" value="PRK00105.1"/>
    <property type="match status" value="1"/>
</dbReference>
<comment type="function">
    <text evidence="10">Catalyzes the synthesis of alpha-ribazole-5'-phosphate from nicotinate mononucleotide (NAMN) and 5,6-dimethylbenzimidazole (DMB).</text>
</comment>
<name>A0A069CYR2_9BACE</name>
<dbReference type="HAMAP" id="MF_00230">
    <property type="entry name" value="CobT"/>
    <property type="match status" value="1"/>
</dbReference>
<dbReference type="EMBL" id="BAJS01000002">
    <property type="protein sequence ID" value="GAK35352.1"/>
    <property type="molecule type" value="Genomic_DNA"/>
</dbReference>
<keyword evidence="7 10" id="KW-0808">Transferase</keyword>
<evidence type="ECO:0000256" key="2">
    <source>
        <dbReference type="ARBA" id="ARBA00007110"/>
    </source>
</evidence>
<comment type="catalytic activity">
    <reaction evidence="9 10">
        <text>5,6-dimethylbenzimidazole + nicotinate beta-D-ribonucleotide = alpha-ribazole 5'-phosphate + nicotinate + H(+)</text>
        <dbReference type="Rhea" id="RHEA:11196"/>
        <dbReference type="ChEBI" id="CHEBI:15378"/>
        <dbReference type="ChEBI" id="CHEBI:15890"/>
        <dbReference type="ChEBI" id="CHEBI:32544"/>
        <dbReference type="ChEBI" id="CHEBI:57502"/>
        <dbReference type="ChEBI" id="CHEBI:57918"/>
        <dbReference type="EC" id="2.4.2.21"/>
    </reaction>
</comment>
<evidence type="ECO:0000256" key="1">
    <source>
        <dbReference type="ARBA" id="ARBA00005049"/>
    </source>
</evidence>
<dbReference type="STRING" id="1121097.GCA_000428125_01096"/>
<keyword evidence="12" id="KW-1185">Reference proteome</keyword>
<comment type="similarity">
    <text evidence="2 10">Belongs to the CobT family.</text>
</comment>
<dbReference type="EC" id="2.4.2.21" evidence="3 10"/>
<dbReference type="PANTHER" id="PTHR43463:SF1">
    <property type="entry name" value="NICOTINATE-NUCLEOTIDE--DIMETHYLBENZIMIDAZOLE PHOSPHORIBOSYLTRANSFERASE"/>
    <property type="match status" value="1"/>
</dbReference>
<keyword evidence="5 10" id="KW-0169">Cobalamin biosynthesis</keyword>
<dbReference type="FunFam" id="3.40.50.10210:FF:000001">
    <property type="entry name" value="Nicotinate-nucleotide--dimethylbenzimidazole phosphoribosyltransferase"/>
    <property type="match status" value="1"/>
</dbReference>